<name>A0A178MPZ1_9PROT</name>
<keyword evidence="5" id="KW-0800">Toxin</keyword>
<evidence type="ECO:0000256" key="5">
    <source>
        <dbReference type="HAMAP-Rule" id="MF_00265"/>
    </source>
</evidence>
<evidence type="ECO:0000313" key="7">
    <source>
        <dbReference type="EMBL" id="OAN50870.1"/>
    </source>
</evidence>
<dbReference type="Gene3D" id="3.40.50.1010">
    <property type="entry name" value="5'-nuclease"/>
    <property type="match status" value="1"/>
</dbReference>
<organism evidence="7 8">
    <name type="scientific">Magnetospirillum moscoviense</name>
    <dbReference type="NCBI Taxonomy" id="1437059"/>
    <lineage>
        <taxon>Bacteria</taxon>
        <taxon>Pseudomonadati</taxon>
        <taxon>Pseudomonadota</taxon>
        <taxon>Alphaproteobacteria</taxon>
        <taxon>Rhodospirillales</taxon>
        <taxon>Rhodospirillaceae</taxon>
        <taxon>Magnetospirillum</taxon>
    </lineage>
</organism>
<keyword evidence="3 5" id="KW-0479">Metal-binding</keyword>
<comment type="caution">
    <text evidence="7">The sequence shown here is derived from an EMBL/GenBank/DDBJ whole genome shotgun (WGS) entry which is preliminary data.</text>
</comment>
<dbReference type="GO" id="GO:0090729">
    <property type="term" value="F:toxin activity"/>
    <property type="evidence" value="ECO:0007669"/>
    <property type="project" value="UniProtKB-KW"/>
</dbReference>
<dbReference type="RefSeq" id="WP_068499789.1">
    <property type="nucleotide sequence ID" value="NZ_LWQU01000134.1"/>
</dbReference>
<dbReference type="CDD" id="cd09854">
    <property type="entry name" value="PIN_VapC-like"/>
    <property type="match status" value="1"/>
</dbReference>
<dbReference type="SUPFAM" id="SSF88723">
    <property type="entry name" value="PIN domain-like"/>
    <property type="match status" value="1"/>
</dbReference>
<dbReference type="GO" id="GO:0016787">
    <property type="term" value="F:hydrolase activity"/>
    <property type="evidence" value="ECO:0007669"/>
    <property type="project" value="UniProtKB-KW"/>
</dbReference>
<dbReference type="InterPro" id="IPR022907">
    <property type="entry name" value="VapC_family"/>
</dbReference>
<keyword evidence="8" id="KW-1185">Reference proteome</keyword>
<dbReference type="GO" id="GO:0000287">
    <property type="term" value="F:magnesium ion binding"/>
    <property type="evidence" value="ECO:0007669"/>
    <property type="project" value="UniProtKB-UniRule"/>
</dbReference>
<dbReference type="OrthoDB" id="574461at2"/>
<dbReference type="Pfam" id="PF01850">
    <property type="entry name" value="PIN"/>
    <property type="match status" value="1"/>
</dbReference>
<evidence type="ECO:0000256" key="4">
    <source>
        <dbReference type="ARBA" id="ARBA00022801"/>
    </source>
</evidence>
<dbReference type="EMBL" id="LWQU01000134">
    <property type="protein sequence ID" value="OAN50870.1"/>
    <property type="molecule type" value="Genomic_DNA"/>
</dbReference>
<evidence type="ECO:0000313" key="8">
    <source>
        <dbReference type="Proteomes" id="UP000078543"/>
    </source>
</evidence>
<gene>
    <name evidence="5" type="primary">vapC</name>
    <name evidence="7" type="ORF">A6A05_11395</name>
</gene>
<keyword evidence="4 5" id="KW-0378">Hydrolase</keyword>
<dbReference type="HAMAP" id="MF_00265">
    <property type="entry name" value="VapC_Nob1"/>
    <property type="match status" value="1"/>
</dbReference>
<dbReference type="InterPro" id="IPR029060">
    <property type="entry name" value="PIN-like_dom_sf"/>
</dbReference>
<keyword evidence="1 5" id="KW-1277">Toxin-antitoxin system</keyword>
<accession>A0A178MPZ1</accession>
<dbReference type="AlphaFoldDB" id="A0A178MPZ1"/>
<evidence type="ECO:0000256" key="2">
    <source>
        <dbReference type="ARBA" id="ARBA00022722"/>
    </source>
</evidence>
<feature type="domain" description="PIN" evidence="6">
    <location>
        <begin position="11"/>
        <end position="134"/>
    </location>
</feature>
<dbReference type="Proteomes" id="UP000078543">
    <property type="component" value="Unassembled WGS sequence"/>
</dbReference>
<reference evidence="7 8" key="1">
    <citation type="submission" date="2016-04" db="EMBL/GenBank/DDBJ databases">
        <title>Draft genome sequence of freshwater magnetotactic bacteria Magnetospirillum marisnigri SP-1 and Magnetospirillum moscoviense BB-1.</title>
        <authorList>
            <person name="Koziaeva V."/>
            <person name="Dziuba M.V."/>
            <person name="Ivanov T.M."/>
            <person name="Kuznetsov B."/>
            <person name="Grouzdev D.S."/>
        </authorList>
    </citation>
    <scope>NUCLEOTIDE SEQUENCE [LARGE SCALE GENOMIC DNA]</scope>
    <source>
        <strain evidence="7 8">BB-1</strain>
    </source>
</reference>
<dbReference type="STRING" id="1437059.A6A05_11395"/>
<feature type="binding site" evidence="5">
    <location>
        <position position="14"/>
    </location>
    <ligand>
        <name>Mg(2+)</name>
        <dbReference type="ChEBI" id="CHEBI:18420"/>
    </ligand>
</feature>
<comment type="cofactor">
    <cofactor evidence="5">
        <name>Mg(2+)</name>
        <dbReference type="ChEBI" id="CHEBI:18420"/>
    </cofactor>
</comment>
<evidence type="ECO:0000259" key="6">
    <source>
        <dbReference type="Pfam" id="PF01850"/>
    </source>
</evidence>
<dbReference type="EC" id="3.1.-.-" evidence="5"/>
<feature type="binding site" evidence="5">
    <location>
        <position position="108"/>
    </location>
    <ligand>
        <name>Mg(2+)</name>
        <dbReference type="ChEBI" id="CHEBI:18420"/>
    </ligand>
</feature>
<proteinExistence type="inferred from homology"/>
<protein>
    <recommendedName>
        <fullName evidence="5">Ribonuclease VapC</fullName>
        <shortName evidence="5">RNase VapC</shortName>
        <ecNumber evidence="5">3.1.-.-</ecNumber>
    </recommendedName>
    <alternativeName>
        <fullName evidence="5">Toxin VapC</fullName>
    </alternativeName>
</protein>
<dbReference type="InterPro" id="IPR002716">
    <property type="entry name" value="PIN_dom"/>
</dbReference>
<keyword evidence="5" id="KW-0460">Magnesium</keyword>
<sequence length="144" mass="15857">MNSDVSNASRIYADSNTLIYLVEGSPEFLPFAEKLFRYAGEQGIALVTSEITIAECLHGAHKQGSEALAEEYREVFRDMDVFNLVPVAREILERAARIGAEQKLKLIDAIHVTSAIDAGCDVFVTNDRGIKSTPDLKVVQLSEL</sequence>
<comment type="similarity">
    <text evidence="5">Belongs to the PINc/VapC protein family.</text>
</comment>
<evidence type="ECO:0000256" key="1">
    <source>
        <dbReference type="ARBA" id="ARBA00022649"/>
    </source>
</evidence>
<keyword evidence="2 5" id="KW-0540">Nuclease</keyword>
<evidence type="ECO:0000256" key="3">
    <source>
        <dbReference type="ARBA" id="ARBA00022723"/>
    </source>
</evidence>
<comment type="function">
    <text evidence="5">Toxic component of a toxin-antitoxin (TA) system. An RNase.</text>
</comment>
<dbReference type="GO" id="GO:0004540">
    <property type="term" value="F:RNA nuclease activity"/>
    <property type="evidence" value="ECO:0007669"/>
    <property type="project" value="InterPro"/>
</dbReference>